<evidence type="ECO:0000313" key="5">
    <source>
        <dbReference type="Proteomes" id="UP000825890"/>
    </source>
</evidence>
<reference evidence="4 5" key="1">
    <citation type="submission" date="2021-01" db="EMBL/GenBank/DDBJ databases">
        <title>Cercospora kikuchii MAFF 305040 whole genome shotgun sequence.</title>
        <authorList>
            <person name="Kashiwa T."/>
            <person name="Suzuki T."/>
        </authorList>
    </citation>
    <scope>NUCLEOTIDE SEQUENCE [LARGE SCALE GENOMIC DNA]</scope>
    <source>
        <strain evidence="4 5">MAFF 305040</strain>
    </source>
</reference>
<accession>A0A9P3D077</accession>
<evidence type="ECO:0000313" key="4">
    <source>
        <dbReference type="EMBL" id="GIZ48253.1"/>
    </source>
</evidence>
<dbReference type="PANTHER" id="PTHR35395">
    <property type="entry name" value="DUF6536 DOMAIN-CONTAINING PROTEIN"/>
    <property type="match status" value="1"/>
</dbReference>
<name>A0A9P3D077_9PEZI</name>
<dbReference type="InterPro" id="IPR046623">
    <property type="entry name" value="DUF6536"/>
</dbReference>
<sequence length="865" mass="96102">MGPGLGADTALMESDAKMSCKKTRQRAAWRVTVLYGIGVAVFVLVTNIVVLAWANISFPLSGGIATVYTGPCKTSRIITIWVDLAINGFSTLLLAASNNCAQILSSPTRAEITSAHSRMKWLDIGVPSVRNLAAIPRWRACLWAVLFASSIPLHFMYNSSIFSARQANDWNAFAVTADFQNTGLGHASEWISESAYETAEVMYRNISSLTRIDSDQCRRNYRETAVKTKWRNFLIVTDAPLPSGESIASVHTGKGLSMIGPWWECDSPDTILEAIRHNNEQYILAGLLGASSMFELVNYTTRTDPALVNPSECDLQTLTAREDGPWSVWLSRHYNITDPLIPYAANGRHRVKANYCLAEATGEFCSILISTNLLWIVIACNAIKLLCFGTITRVRSFVPLVTIGDAIESFLNHPEEDTAGAGPLSAWDVRKRRLASRKLVEYRTAKRTGQARAGVASRSRWIFCLLICMSLLIGGIALYERLRPIRGTWTFGSFDTDNVLRFSLSLPLIVNVMLANTPQVAVSLAYIFYNNILTCMIMAGEFARFATTRKSLRVSRPKGTQRSTFWLTVPYKWSISMLSASAILHWLVARSLFYVQIDAIDPHGNRRDPSKTVDGDDFASGITGLVYSPGATVAALVLWGVFILVLAIYSGSLLPLDVPVVGSNSIALSAACHRPRTDVHAATLSLQYGIFTEEDGGVMHEKVGFSSESVTTLDRLLPYYEYDSGGPSVEPATKSDRIAEFFRSPEKQQARRARLVREAQKRKWAQDQAQRPDILKLLAKQDSSRDAEQYDTARRELENELEQRYGPYGRARQGSSARMSDEVELLPISSSLEDSRHGKASAVTVHRDGLEYFEVPEWPEVYIYR</sequence>
<dbReference type="Pfam" id="PF20163">
    <property type="entry name" value="DUF6536"/>
    <property type="match status" value="1"/>
</dbReference>
<keyword evidence="5" id="KW-1185">Reference proteome</keyword>
<dbReference type="Proteomes" id="UP000825890">
    <property type="component" value="Unassembled WGS sequence"/>
</dbReference>
<feature type="transmembrane region" description="Helical" evidence="2">
    <location>
        <begin position="27"/>
        <end position="56"/>
    </location>
</feature>
<gene>
    <name evidence="4" type="ORF">CKM354_001132100</name>
</gene>
<organism evidence="4 5">
    <name type="scientific">Cercospora kikuchii</name>
    <dbReference type="NCBI Taxonomy" id="84275"/>
    <lineage>
        <taxon>Eukaryota</taxon>
        <taxon>Fungi</taxon>
        <taxon>Dikarya</taxon>
        <taxon>Ascomycota</taxon>
        <taxon>Pezizomycotina</taxon>
        <taxon>Dothideomycetes</taxon>
        <taxon>Dothideomycetidae</taxon>
        <taxon>Mycosphaerellales</taxon>
        <taxon>Mycosphaerellaceae</taxon>
        <taxon>Cercospora</taxon>
    </lineage>
</organism>
<protein>
    <recommendedName>
        <fullName evidence="3">DUF6536 domain-containing protein</fullName>
    </recommendedName>
</protein>
<dbReference type="GeneID" id="68296896"/>
<evidence type="ECO:0000256" key="2">
    <source>
        <dbReference type="SAM" id="Phobius"/>
    </source>
</evidence>
<evidence type="ECO:0000259" key="3">
    <source>
        <dbReference type="Pfam" id="PF20163"/>
    </source>
</evidence>
<keyword evidence="2" id="KW-0472">Membrane</keyword>
<proteinExistence type="predicted"/>
<feature type="transmembrane region" description="Helical" evidence="2">
    <location>
        <begin position="626"/>
        <end position="649"/>
    </location>
</feature>
<dbReference type="RefSeq" id="XP_044662740.1">
    <property type="nucleotide sequence ID" value="XM_044806805.1"/>
</dbReference>
<dbReference type="OrthoDB" id="3645357at2759"/>
<feature type="domain" description="DUF6536" evidence="3">
    <location>
        <begin position="29"/>
        <end position="180"/>
    </location>
</feature>
<evidence type="ECO:0000256" key="1">
    <source>
        <dbReference type="SAM" id="MobiDB-lite"/>
    </source>
</evidence>
<comment type="caution">
    <text evidence="4">The sequence shown here is derived from an EMBL/GenBank/DDBJ whole genome shotgun (WGS) entry which is preliminary data.</text>
</comment>
<dbReference type="AlphaFoldDB" id="A0A9P3D077"/>
<feature type="region of interest" description="Disordered" evidence="1">
    <location>
        <begin position="799"/>
        <end position="820"/>
    </location>
</feature>
<feature type="transmembrane region" description="Helical" evidence="2">
    <location>
        <begin position="460"/>
        <end position="479"/>
    </location>
</feature>
<feature type="transmembrane region" description="Helical" evidence="2">
    <location>
        <begin position="564"/>
        <end position="588"/>
    </location>
</feature>
<dbReference type="EMBL" id="BOLY01000008">
    <property type="protein sequence ID" value="GIZ48253.1"/>
    <property type="molecule type" value="Genomic_DNA"/>
</dbReference>
<dbReference type="PANTHER" id="PTHR35395:SF1">
    <property type="entry name" value="DUF6536 DOMAIN-CONTAINING PROTEIN"/>
    <property type="match status" value="1"/>
</dbReference>
<keyword evidence="2" id="KW-0812">Transmembrane</keyword>
<feature type="transmembrane region" description="Helical" evidence="2">
    <location>
        <begin position="523"/>
        <end position="543"/>
    </location>
</feature>
<keyword evidence="2" id="KW-1133">Transmembrane helix</keyword>